<dbReference type="EMBL" id="RDCJ01000119">
    <property type="protein sequence ID" value="RMW42864.1"/>
    <property type="molecule type" value="Genomic_DNA"/>
</dbReference>
<evidence type="ECO:0000313" key="5">
    <source>
        <dbReference type="Proteomes" id="UP000238378"/>
    </source>
</evidence>
<evidence type="ECO:0000256" key="1">
    <source>
        <dbReference type="SAM" id="Phobius"/>
    </source>
</evidence>
<feature type="transmembrane region" description="Helical" evidence="1">
    <location>
        <begin position="92"/>
        <end position="113"/>
    </location>
</feature>
<keyword evidence="1" id="KW-0472">Membrane</keyword>
<dbReference type="Proteomes" id="UP000276249">
    <property type="component" value="Unassembled WGS sequence"/>
</dbReference>
<feature type="transmembrane region" description="Helical" evidence="1">
    <location>
        <begin position="12"/>
        <end position="32"/>
    </location>
</feature>
<proteinExistence type="predicted"/>
<feature type="transmembrane region" description="Helical" evidence="1">
    <location>
        <begin position="133"/>
        <end position="154"/>
    </location>
</feature>
<dbReference type="Pfam" id="PF12730">
    <property type="entry name" value="ABC2_membrane_4"/>
    <property type="match status" value="1"/>
</dbReference>
<dbReference type="RefSeq" id="WP_050339865.1">
    <property type="nucleotide sequence ID" value="NZ_CP043671.1"/>
</dbReference>
<dbReference type="EMBL" id="JAPEQV010000008">
    <property type="protein sequence ID" value="MDF2312844.1"/>
    <property type="molecule type" value="Genomic_DNA"/>
</dbReference>
<dbReference type="AlphaFoldDB" id="A0A3M6KMG5"/>
<evidence type="ECO:0000313" key="4">
    <source>
        <dbReference type="EMBL" id="RMW42864.1"/>
    </source>
</evidence>
<feature type="transmembrane region" description="Helical" evidence="1">
    <location>
        <begin position="161"/>
        <end position="182"/>
    </location>
</feature>
<keyword evidence="1" id="KW-1133">Transmembrane helix</keyword>
<gene>
    <name evidence="3" type="ORF">C6Y08_04600</name>
    <name evidence="4" type="ORF">D6U18_16980</name>
    <name evidence="2" type="ORF">OOJ94_08445</name>
</gene>
<feature type="transmembrane region" description="Helical" evidence="1">
    <location>
        <begin position="222"/>
        <end position="241"/>
    </location>
</feature>
<organism evidence="2 7">
    <name type="scientific">Lactiplantibacillus pentosus</name>
    <name type="common">Lactobacillus pentosus</name>
    <dbReference type="NCBI Taxonomy" id="1589"/>
    <lineage>
        <taxon>Bacteria</taxon>
        <taxon>Bacillati</taxon>
        <taxon>Bacillota</taxon>
        <taxon>Bacilli</taxon>
        <taxon>Lactobacillales</taxon>
        <taxon>Lactobacillaceae</taxon>
        <taxon>Lactiplantibacillus</taxon>
    </lineage>
</organism>
<sequence>MKTNLRIELYKFIHQKNGLWGLLVLPLLMIYSGQTTRLSSQLITFEFGAPQWITLILIAVGSAFLSMEYRYRTIVPLVYKSTSKRAIYGAKLIVILGYGLLLTVVSALITMILKPIFTGDRYPWTPQLVQTVLINNTSTLLYSFFLITLAFMLLMVIQVNAAVIGIGLIIVFWGASLSVAIIKTFSSLAGILKWNPFNMVFVTQQLSSPAYADLSLLTNSQLVLGTLVYSIIFLIIGYHQFKVRAI</sequence>
<evidence type="ECO:0000313" key="6">
    <source>
        <dbReference type="Proteomes" id="UP000276249"/>
    </source>
</evidence>
<evidence type="ECO:0000313" key="3">
    <source>
        <dbReference type="EMBL" id="PRO95480.1"/>
    </source>
</evidence>
<dbReference type="Proteomes" id="UP001151834">
    <property type="component" value="Unassembled WGS sequence"/>
</dbReference>
<keyword evidence="5" id="KW-1185">Reference proteome</keyword>
<comment type="caution">
    <text evidence="2">The sequence shown here is derived from an EMBL/GenBank/DDBJ whole genome shotgun (WGS) entry which is preliminary data.</text>
</comment>
<accession>A0A3M6KMG5</accession>
<reference evidence="3 5" key="1">
    <citation type="submission" date="2018-03" db="EMBL/GenBank/DDBJ databases">
        <title>Draft Genome Sequences of six Lactobacillus pentosus Strains Isolated from Brines of Traditionally Fermented Spanish-Style Green Table Olives.</title>
        <authorList>
            <person name="Calero-Delgado B."/>
            <person name="Martin-Platero A.M."/>
            <person name="Perez-Pulido A.J."/>
            <person name="Benitez-Cabello A."/>
            <person name="Casimiro-Soriguer C.S."/>
            <person name="Martinez-Bueno M."/>
            <person name="Arroyo-Lopez F.N."/>
            <person name="Rodriguez-Gomez F."/>
            <person name="Bautista-Gallego J."/>
            <person name="Garrido-Fernandez A."/>
            <person name="Jimenez-Diaz R."/>
        </authorList>
    </citation>
    <scope>NUCLEOTIDE SEQUENCE [LARGE SCALE GENOMIC DNA]</scope>
    <source>
        <strain evidence="3 5">IG2</strain>
    </source>
</reference>
<reference evidence="2" key="3">
    <citation type="submission" date="2022-11" db="EMBL/GenBank/DDBJ databases">
        <authorList>
            <person name="Wang Z."/>
        </authorList>
    </citation>
    <scope>NUCLEOTIDE SEQUENCE</scope>
    <source>
        <strain evidence="2">P2000</strain>
    </source>
</reference>
<dbReference type="Proteomes" id="UP000238378">
    <property type="component" value="Unassembled WGS sequence"/>
</dbReference>
<reference evidence="2" key="4">
    <citation type="journal article" date="2023" name="Front Nutr">
        <title>Lactiplantibacillus pentosus P2020 protects the hyperuricemia and renal inflammation in mice.</title>
        <authorList>
            <person name="Wang Z."/>
            <person name="Song L."/>
            <person name="Li X."/>
            <person name="Xiao Y."/>
            <person name="Huang Y."/>
            <person name="Zhang Y."/>
            <person name="Li J."/>
            <person name="Li M."/>
            <person name="Ren Z."/>
        </authorList>
    </citation>
    <scope>NUCLEOTIDE SEQUENCE</scope>
    <source>
        <strain evidence="2">P2000</strain>
    </source>
</reference>
<feature type="transmembrane region" description="Helical" evidence="1">
    <location>
        <begin position="52"/>
        <end position="71"/>
    </location>
</feature>
<protein>
    <submittedName>
        <fullName evidence="2">ABC transporter permease</fullName>
    </submittedName>
</protein>
<evidence type="ECO:0000313" key="7">
    <source>
        <dbReference type="Proteomes" id="UP001151834"/>
    </source>
</evidence>
<dbReference type="EMBL" id="PVOB01000053">
    <property type="protein sequence ID" value="PRO95480.1"/>
    <property type="molecule type" value="Genomic_DNA"/>
</dbReference>
<reference evidence="4 6" key="2">
    <citation type="submission" date="2018-10" db="EMBL/GenBank/DDBJ databases">
        <title>Genome sequences of five Lactobacillus pentosus strains isolated from brines of traditionally fermented spanish-style green table olives and differences between them.</title>
        <authorList>
            <person name="Jimenez Diaz R."/>
        </authorList>
    </citation>
    <scope>NUCLEOTIDE SEQUENCE [LARGE SCALE GENOMIC DNA]</scope>
    <source>
        <strain evidence="4 6">IG10</strain>
    </source>
</reference>
<evidence type="ECO:0000313" key="2">
    <source>
        <dbReference type="EMBL" id="MDF2312844.1"/>
    </source>
</evidence>
<name>A0A3M6KMG5_LACPE</name>
<keyword evidence="1" id="KW-0812">Transmembrane</keyword>